<gene>
    <name evidence="2" type="ORF">Joe_66</name>
</gene>
<name>A0A1J0GP68_9CAUD</name>
<dbReference type="Proteomes" id="UP000225416">
    <property type="component" value="Segment"/>
</dbReference>
<sequence>MSKMGSLVIDLISYEEGALDDAESLDLFGKLIKSGMAWTLQGHYGRTARDLIDRGWLTEEGEPTEFAIFELDLV</sequence>
<feature type="domain" description="DUF7417" evidence="1">
    <location>
        <begin position="1"/>
        <end position="67"/>
    </location>
</feature>
<evidence type="ECO:0000313" key="3">
    <source>
        <dbReference type="Proteomes" id="UP000225416"/>
    </source>
</evidence>
<evidence type="ECO:0000313" key="2">
    <source>
        <dbReference type="EMBL" id="APC43306.1"/>
    </source>
</evidence>
<protein>
    <recommendedName>
        <fullName evidence="1">DUF7417 domain-containing protein</fullName>
    </recommendedName>
</protein>
<reference evidence="2 3" key="1">
    <citation type="submission" date="2016-09" db="EMBL/GenBank/DDBJ databases">
        <title>DNA sequence of the Streptomyces Phage Joe and characterization of phiJoe genome integration and excision.</title>
        <authorList>
            <person name="Fogg P.C.M."/>
            <person name="Haley J.A."/>
            <person name="Margaret S.C.M."/>
        </authorList>
    </citation>
    <scope>NUCLEOTIDE SEQUENCE [LARGE SCALE GENOMIC DNA]</scope>
</reference>
<dbReference type="EMBL" id="KX815338">
    <property type="protein sequence ID" value="APC43306.1"/>
    <property type="molecule type" value="Genomic_DNA"/>
</dbReference>
<dbReference type="InterPro" id="IPR055840">
    <property type="entry name" value="DUF7417"/>
</dbReference>
<organism evidence="2 3">
    <name type="scientific">Streptomyces phage Joe</name>
    <dbReference type="NCBI Taxonomy" id="1913034"/>
    <lineage>
        <taxon>Viruses</taxon>
        <taxon>Duplodnaviria</taxon>
        <taxon>Heunggongvirae</taxon>
        <taxon>Uroviricota</taxon>
        <taxon>Caudoviricetes</taxon>
        <taxon>Arquatrovirinae</taxon>
        <taxon>Camvirus</taxon>
        <taxon>Camvirus joe</taxon>
    </lineage>
</organism>
<dbReference type="Pfam" id="PF24192">
    <property type="entry name" value="DUF7417"/>
    <property type="match status" value="1"/>
</dbReference>
<accession>A0A1J0GP68</accession>
<keyword evidence="3" id="KW-1185">Reference proteome</keyword>
<proteinExistence type="predicted"/>
<evidence type="ECO:0000259" key="1">
    <source>
        <dbReference type="Pfam" id="PF24192"/>
    </source>
</evidence>